<sequence length="340" mass="38712">MSSKSIYGFEISGMQRMLESMSPVLKSVQMSNAITAAMPTSMISQQLFDATQPLREATERWNQIFNTVEMTGLRESLMRTSNLMGSSSMIEASNNLQRVLKSASLQMNLSSTTQQLNLGFDPRIFETIQRLSIDTSTIEKAIQNNLKILRGVDWSSIIDAEDFEDFNVENSLDSAVIDLNDGVSFQEQIAEFINRFKTKNPVLAILIVMFVFSPVQAAINDAVRDLVKGVTTPIIEQAQTNDYKVIEKNMKIEVNNTLIINVESKDVRDEFMKIYGYVSTEKLVMRQTNKVKSNAIHTLEFGQIVRIIHKDRNWTLVEYESEGEPIQGWVFTRYISKFKK</sequence>
<dbReference type="RefSeq" id="WP_162371437.1">
    <property type="nucleotide sequence ID" value="NZ_JAAEEH010000055.1"/>
</dbReference>
<organism evidence="2 3">
    <name type="scientific">Anaerotalea alkaliphila</name>
    <dbReference type="NCBI Taxonomy" id="2662126"/>
    <lineage>
        <taxon>Bacteria</taxon>
        <taxon>Bacillati</taxon>
        <taxon>Bacillota</taxon>
        <taxon>Clostridia</taxon>
        <taxon>Eubacteriales</taxon>
        <taxon>Anaerotalea</taxon>
    </lineage>
</organism>
<reference evidence="2 3" key="1">
    <citation type="submission" date="2020-01" db="EMBL/GenBank/DDBJ databases">
        <title>Anaeroalcalibacter tamaniensis gen. nov., sp. nov., moderately halophilic strictly anaerobic fermenter bacterium from mud volcano of Taman peninsula.</title>
        <authorList>
            <person name="Frolova A."/>
            <person name="Merkel A.Y."/>
            <person name="Slobodkin A.I."/>
        </authorList>
    </citation>
    <scope>NUCLEOTIDE SEQUENCE [LARGE SCALE GENOMIC DNA]</scope>
    <source>
        <strain evidence="2 3">F-3ap</strain>
    </source>
</reference>
<evidence type="ECO:0000313" key="3">
    <source>
        <dbReference type="Proteomes" id="UP000461585"/>
    </source>
</evidence>
<feature type="domain" description="SH3b" evidence="1">
    <location>
        <begin position="273"/>
        <end position="339"/>
    </location>
</feature>
<dbReference type="Gene3D" id="2.30.30.40">
    <property type="entry name" value="SH3 Domains"/>
    <property type="match status" value="1"/>
</dbReference>
<comment type="caution">
    <text evidence="2">The sequence shown here is derived from an EMBL/GenBank/DDBJ whole genome shotgun (WGS) entry which is preliminary data.</text>
</comment>
<dbReference type="Proteomes" id="UP000461585">
    <property type="component" value="Unassembled WGS sequence"/>
</dbReference>
<dbReference type="EMBL" id="JAAEEH010000055">
    <property type="protein sequence ID" value="NDL68716.1"/>
    <property type="molecule type" value="Genomic_DNA"/>
</dbReference>
<evidence type="ECO:0000259" key="1">
    <source>
        <dbReference type="PROSITE" id="PS51781"/>
    </source>
</evidence>
<dbReference type="PROSITE" id="PS51781">
    <property type="entry name" value="SH3B"/>
    <property type="match status" value="1"/>
</dbReference>
<dbReference type="AlphaFoldDB" id="A0A7X5KN77"/>
<proteinExistence type="predicted"/>
<keyword evidence="3" id="KW-1185">Reference proteome</keyword>
<dbReference type="InterPro" id="IPR003646">
    <property type="entry name" value="SH3-like_bac-type"/>
</dbReference>
<name>A0A7X5KN77_9FIRM</name>
<accession>A0A7X5KN77</accession>
<evidence type="ECO:0000313" key="2">
    <source>
        <dbReference type="EMBL" id="NDL68716.1"/>
    </source>
</evidence>
<protein>
    <submittedName>
        <fullName evidence="2">SH3 domain-containing protein</fullName>
    </submittedName>
</protein>
<gene>
    <name evidence="2" type="ORF">GXN74_13305</name>
</gene>